<comment type="caution">
    <text evidence="1">The sequence shown here is derived from an EMBL/GenBank/DDBJ whole genome shotgun (WGS) entry which is preliminary data.</text>
</comment>
<name>A0ABD0MZA7_CIRMR</name>
<dbReference type="AlphaFoldDB" id="A0ABD0MZA7"/>
<gene>
    <name evidence="1" type="ORF">M9458_048742</name>
</gene>
<accession>A0ABD0MZA7</accession>
<evidence type="ECO:0000313" key="2">
    <source>
        <dbReference type="Proteomes" id="UP001529510"/>
    </source>
</evidence>
<proteinExistence type="predicted"/>
<protein>
    <submittedName>
        <fullName evidence="1">Uncharacterized protein</fullName>
    </submittedName>
</protein>
<reference evidence="1 2" key="1">
    <citation type="submission" date="2024-05" db="EMBL/GenBank/DDBJ databases">
        <title>Genome sequencing and assembly of Indian major carp, Cirrhinus mrigala (Hamilton, 1822).</title>
        <authorList>
            <person name="Mohindra V."/>
            <person name="Chowdhury L.M."/>
            <person name="Lal K."/>
            <person name="Jena J.K."/>
        </authorList>
    </citation>
    <scope>NUCLEOTIDE SEQUENCE [LARGE SCALE GENOMIC DNA]</scope>
    <source>
        <strain evidence="1">CM1030</strain>
        <tissue evidence="1">Blood</tissue>
    </source>
</reference>
<dbReference type="Proteomes" id="UP001529510">
    <property type="component" value="Unassembled WGS sequence"/>
</dbReference>
<keyword evidence="2" id="KW-1185">Reference proteome</keyword>
<organism evidence="1 2">
    <name type="scientific">Cirrhinus mrigala</name>
    <name type="common">Mrigala</name>
    <dbReference type="NCBI Taxonomy" id="683832"/>
    <lineage>
        <taxon>Eukaryota</taxon>
        <taxon>Metazoa</taxon>
        <taxon>Chordata</taxon>
        <taxon>Craniata</taxon>
        <taxon>Vertebrata</taxon>
        <taxon>Euteleostomi</taxon>
        <taxon>Actinopterygii</taxon>
        <taxon>Neopterygii</taxon>
        <taxon>Teleostei</taxon>
        <taxon>Ostariophysi</taxon>
        <taxon>Cypriniformes</taxon>
        <taxon>Cyprinidae</taxon>
        <taxon>Labeoninae</taxon>
        <taxon>Labeonini</taxon>
        <taxon>Cirrhinus</taxon>
    </lineage>
</organism>
<sequence length="55" mass="6157">MRYAAENCALREEVRALRGLDSVRSAVETKVQSLTALEKTFLELLEAQRTEESSG</sequence>
<dbReference type="EMBL" id="JAMKFB020000025">
    <property type="protein sequence ID" value="KAL0154479.1"/>
    <property type="molecule type" value="Genomic_DNA"/>
</dbReference>
<feature type="non-terminal residue" evidence="1">
    <location>
        <position position="55"/>
    </location>
</feature>
<evidence type="ECO:0000313" key="1">
    <source>
        <dbReference type="EMBL" id="KAL0154479.1"/>
    </source>
</evidence>